<evidence type="ECO:0000256" key="6">
    <source>
        <dbReference type="ARBA" id="ARBA00023002"/>
    </source>
</evidence>
<dbReference type="InterPro" id="IPR036396">
    <property type="entry name" value="Cyt_P450_sf"/>
</dbReference>
<comment type="cofactor">
    <cofactor evidence="1">
        <name>heme</name>
        <dbReference type="ChEBI" id="CHEBI:30413"/>
    </cofactor>
</comment>
<dbReference type="GO" id="GO:0016020">
    <property type="term" value="C:membrane"/>
    <property type="evidence" value="ECO:0007669"/>
    <property type="project" value="UniProtKB-SubCell"/>
</dbReference>
<evidence type="ECO:0000256" key="5">
    <source>
        <dbReference type="ARBA" id="ARBA00022723"/>
    </source>
</evidence>
<evidence type="ECO:0000256" key="9">
    <source>
        <dbReference type="SAM" id="Phobius"/>
    </source>
</evidence>
<keyword evidence="5" id="KW-0479">Metal-binding</keyword>
<evidence type="ECO:0000256" key="2">
    <source>
        <dbReference type="ARBA" id="ARBA00004167"/>
    </source>
</evidence>
<keyword evidence="9" id="KW-0812">Transmembrane</keyword>
<dbReference type="InterPro" id="IPR002401">
    <property type="entry name" value="Cyt_P450_E_grp-I"/>
</dbReference>
<organism evidence="10">
    <name type="scientific">Sesamum latifolium</name>
    <dbReference type="NCBI Taxonomy" id="2727402"/>
    <lineage>
        <taxon>Eukaryota</taxon>
        <taxon>Viridiplantae</taxon>
        <taxon>Streptophyta</taxon>
        <taxon>Embryophyta</taxon>
        <taxon>Tracheophyta</taxon>
        <taxon>Spermatophyta</taxon>
        <taxon>Magnoliopsida</taxon>
        <taxon>eudicotyledons</taxon>
        <taxon>Gunneridae</taxon>
        <taxon>Pentapetalae</taxon>
        <taxon>asterids</taxon>
        <taxon>lamiids</taxon>
        <taxon>Lamiales</taxon>
        <taxon>Pedaliaceae</taxon>
        <taxon>Sesamum</taxon>
    </lineage>
</organism>
<dbReference type="PRINTS" id="PR00463">
    <property type="entry name" value="EP450I"/>
</dbReference>
<keyword evidence="4" id="KW-0349">Heme</keyword>
<dbReference type="GO" id="GO:0004497">
    <property type="term" value="F:monooxygenase activity"/>
    <property type="evidence" value="ECO:0007669"/>
    <property type="project" value="UniProtKB-KW"/>
</dbReference>
<evidence type="ECO:0000313" key="10">
    <source>
        <dbReference type="EMBL" id="KAL0417245.1"/>
    </source>
</evidence>
<dbReference type="AlphaFoldDB" id="A0AAW2UK01"/>
<proteinExistence type="inferred from homology"/>
<dbReference type="FunFam" id="1.10.630.10:FF:000011">
    <property type="entry name" value="Cytochrome P450 83B1"/>
    <property type="match status" value="1"/>
</dbReference>
<accession>A0AAW2UK01</accession>
<sequence>MSKFQLMNEIILHPFAFQALICLFLFWAITKWFYKPAGNKKYPPSPWKLPILGNLHQLGSLPHRNLQSLAKKHGPLMLLDFGTVPTLVVSSADAAREIMKTNDLIFADRPQSSVSRRLLYDSKDLAVAPYGEYWRLLKSICVLQVLSNKRVQSFHSIREEETALLVNKIRNSTSPVNLSEMFAELTSDVVCRSAFGRKFSEGEKGKKFLSLLIELLELLGSFPVGTFIPGLSWISRVNGFDARVDKVAKELDEFMEEVIRERMETPEENKNGANFVDILLDIYQSNSSGVSLDRDSIKALILDVFVGGTDTTSTALEWAMTELLRHPSVMKKLQNEVRDIVKDKQDITDNDLEKMHYLKAVIKETLRFHTPLPLLVARVAKEDVKIMGYDISAGTMVITNAWAISRDPVSWDEPEKFEPDRFLNSSIDFKGQDFEFIPFGAGRRAVQGSRLPWPLKSLC</sequence>
<gene>
    <name evidence="10" type="ORF">Slati_3556400</name>
</gene>
<dbReference type="PANTHER" id="PTHR47955">
    <property type="entry name" value="CYTOCHROME P450 FAMILY 71 PROTEIN"/>
    <property type="match status" value="1"/>
</dbReference>
<evidence type="ECO:0000256" key="1">
    <source>
        <dbReference type="ARBA" id="ARBA00001971"/>
    </source>
</evidence>
<dbReference type="PRINTS" id="PR00385">
    <property type="entry name" value="P450"/>
</dbReference>
<dbReference type="SUPFAM" id="SSF48264">
    <property type="entry name" value="Cytochrome P450"/>
    <property type="match status" value="1"/>
</dbReference>
<comment type="similarity">
    <text evidence="3">Belongs to the cytochrome P450 family.</text>
</comment>
<keyword evidence="9" id="KW-0472">Membrane</keyword>
<dbReference type="GO" id="GO:0005506">
    <property type="term" value="F:iron ion binding"/>
    <property type="evidence" value="ECO:0007669"/>
    <property type="project" value="InterPro"/>
</dbReference>
<reference evidence="10" key="1">
    <citation type="submission" date="2020-06" db="EMBL/GenBank/DDBJ databases">
        <authorList>
            <person name="Li T."/>
            <person name="Hu X."/>
            <person name="Zhang T."/>
            <person name="Song X."/>
            <person name="Zhang H."/>
            <person name="Dai N."/>
            <person name="Sheng W."/>
            <person name="Hou X."/>
            <person name="Wei L."/>
        </authorList>
    </citation>
    <scope>NUCLEOTIDE SEQUENCE</scope>
    <source>
        <strain evidence="10">KEN1</strain>
        <tissue evidence="10">Leaf</tissue>
    </source>
</reference>
<comment type="caution">
    <text evidence="10">The sequence shown here is derived from an EMBL/GenBank/DDBJ whole genome shotgun (WGS) entry which is preliminary data.</text>
</comment>
<protein>
    <submittedName>
        <fullName evidence="10">Cytochrome</fullName>
    </submittedName>
</protein>
<evidence type="ECO:0000256" key="8">
    <source>
        <dbReference type="ARBA" id="ARBA00023033"/>
    </source>
</evidence>
<comment type="subcellular location">
    <subcellularLocation>
        <location evidence="2">Membrane</location>
        <topology evidence="2">Single-pass membrane protein</topology>
    </subcellularLocation>
</comment>
<dbReference type="EMBL" id="JACGWN010000012">
    <property type="protein sequence ID" value="KAL0417245.1"/>
    <property type="molecule type" value="Genomic_DNA"/>
</dbReference>
<keyword evidence="8" id="KW-0503">Monooxygenase</keyword>
<keyword evidence="9" id="KW-1133">Transmembrane helix</keyword>
<dbReference type="InterPro" id="IPR001128">
    <property type="entry name" value="Cyt_P450"/>
</dbReference>
<dbReference type="GO" id="GO:0020037">
    <property type="term" value="F:heme binding"/>
    <property type="evidence" value="ECO:0007669"/>
    <property type="project" value="InterPro"/>
</dbReference>
<reference evidence="10" key="2">
    <citation type="journal article" date="2024" name="Plant">
        <title>Genomic evolution and insights into agronomic trait innovations of Sesamum species.</title>
        <authorList>
            <person name="Miao H."/>
            <person name="Wang L."/>
            <person name="Qu L."/>
            <person name="Liu H."/>
            <person name="Sun Y."/>
            <person name="Le M."/>
            <person name="Wang Q."/>
            <person name="Wei S."/>
            <person name="Zheng Y."/>
            <person name="Lin W."/>
            <person name="Duan Y."/>
            <person name="Cao H."/>
            <person name="Xiong S."/>
            <person name="Wang X."/>
            <person name="Wei L."/>
            <person name="Li C."/>
            <person name="Ma Q."/>
            <person name="Ju M."/>
            <person name="Zhao R."/>
            <person name="Li G."/>
            <person name="Mu C."/>
            <person name="Tian Q."/>
            <person name="Mei H."/>
            <person name="Zhang T."/>
            <person name="Gao T."/>
            <person name="Zhang H."/>
        </authorList>
    </citation>
    <scope>NUCLEOTIDE SEQUENCE</scope>
    <source>
        <strain evidence="10">KEN1</strain>
    </source>
</reference>
<dbReference type="Pfam" id="PF00067">
    <property type="entry name" value="p450"/>
    <property type="match status" value="1"/>
</dbReference>
<evidence type="ECO:0000256" key="3">
    <source>
        <dbReference type="ARBA" id="ARBA00010617"/>
    </source>
</evidence>
<feature type="transmembrane region" description="Helical" evidence="9">
    <location>
        <begin position="12"/>
        <end position="34"/>
    </location>
</feature>
<keyword evidence="6" id="KW-0560">Oxidoreductase</keyword>
<keyword evidence="7" id="KW-0408">Iron</keyword>
<dbReference type="PANTHER" id="PTHR47955:SF15">
    <property type="entry name" value="CYTOCHROME P450 71A2-LIKE"/>
    <property type="match status" value="1"/>
</dbReference>
<dbReference type="CDD" id="cd11072">
    <property type="entry name" value="CYP71-like"/>
    <property type="match status" value="1"/>
</dbReference>
<evidence type="ECO:0000256" key="4">
    <source>
        <dbReference type="ARBA" id="ARBA00022617"/>
    </source>
</evidence>
<name>A0AAW2UK01_9LAMI</name>
<dbReference type="Gene3D" id="1.10.630.10">
    <property type="entry name" value="Cytochrome P450"/>
    <property type="match status" value="1"/>
</dbReference>
<dbReference type="GO" id="GO:0016705">
    <property type="term" value="F:oxidoreductase activity, acting on paired donors, with incorporation or reduction of molecular oxygen"/>
    <property type="evidence" value="ECO:0007669"/>
    <property type="project" value="InterPro"/>
</dbReference>
<evidence type="ECO:0000256" key="7">
    <source>
        <dbReference type="ARBA" id="ARBA00023004"/>
    </source>
</evidence>